<dbReference type="AlphaFoldDB" id="A0A090MMP1"/>
<dbReference type="InterPro" id="IPR047324">
    <property type="entry name" value="LbH_gamma_CA-like"/>
</dbReference>
<dbReference type="GO" id="GO:0016740">
    <property type="term" value="F:transferase activity"/>
    <property type="evidence" value="ECO:0007669"/>
    <property type="project" value="UniProtKB-KW"/>
</dbReference>
<dbReference type="Proteomes" id="UP000035762">
    <property type="component" value="Unassembled WGS sequence"/>
</dbReference>
<evidence type="ECO:0000313" key="2">
    <source>
        <dbReference type="Proteomes" id="UP000035762"/>
    </source>
</evidence>
<gene>
    <name evidence="1" type="ORF">BN961_00950</name>
</gene>
<dbReference type="InterPro" id="IPR001451">
    <property type="entry name" value="Hexapep"/>
</dbReference>
<sequence>MATYELDGVRPQLPADGDYFIADSAEVIGNVRLQKGASIWFGCVIRGDNELIDIGEGSSVQDNCTFHTDPGFPITMGKNVSVGHNAILHGCTIGEGALVGMGAIVMNGAKIGKESVVGAGALVPEGKEFPERSLIVGSPARVVRTLNDEQVKVLTRAAPHYVKNSRRFKAGLKKID</sequence>
<evidence type="ECO:0000313" key="1">
    <source>
        <dbReference type="EMBL" id="CEG07557.1"/>
    </source>
</evidence>
<organism evidence="1 2">
    <name type="scientific">Afipia felis</name>
    <name type="common">Cat scratch disease bacillus</name>
    <dbReference type="NCBI Taxonomy" id="1035"/>
    <lineage>
        <taxon>Bacteria</taxon>
        <taxon>Pseudomonadati</taxon>
        <taxon>Pseudomonadota</taxon>
        <taxon>Alphaproteobacteria</taxon>
        <taxon>Hyphomicrobiales</taxon>
        <taxon>Nitrobacteraceae</taxon>
        <taxon>Afipia</taxon>
    </lineage>
</organism>
<accession>A0A090MMP1</accession>
<comment type="caution">
    <text evidence="1">The sequence shown here is derived from an EMBL/GenBank/DDBJ whole genome shotgun (WGS) entry which is preliminary data.</text>
</comment>
<protein>
    <submittedName>
        <fullName evidence="1">Acetyltransferase</fullName>
    </submittedName>
</protein>
<dbReference type="InterPro" id="IPR011004">
    <property type="entry name" value="Trimer_LpxA-like_sf"/>
</dbReference>
<dbReference type="Pfam" id="PF00132">
    <property type="entry name" value="Hexapep"/>
    <property type="match status" value="1"/>
</dbReference>
<proteinExistence type="predicted"/>
<dbReference type="STRING" id="1035.BN961_00950"/>
<keyword evidence="2" id="KW-1185">Reference proteome</keyword>
<name>A0A090MMP1_AFIFE</name>
<dbReference type="SUPFAM" id="SSF51161">
    <property type="entry name" value="Trimeric LpxA-like enzymes"/>
    <property type="match status" value="1"/>
</dbReference>
<dbReference type="RefSeq" id="WP_048755801.1">
    <property type="nucleotide sequence ID" value="NZ_CCAZ020000001.1"/>
</dbReference>
<dbReference type="EMBL" id="CCAZ020000001">
    <property type="protein sequence ID" value="CEG07557.1"/>
    <property type="molecule type" value="Genomic_DNA"/>
</dbReference>
<dbReference type="Gene3D" id="2.160.10.10">
    <property type="entry name" value="Hexapeptide repeat proteins"/>
    <property type="match status" value="1"/>
</dbReference>
<dbReference type="PANTHER" id="PTHR13061:SF29">
    <property type="entry name" value="GAMMA CARBONIC ANHYDRASE-LIKE 1, MITOCHONDRIAL-RELATED"/>
    <property type="match status" value="1"/>
</dbReference>
<dbReference type="CDD" id="cd04645">
    <property type="entry name" value="LbH_gamma_CA_like"/>
    <property type="match status" value="1"/>
</dbReference>
<dbReference type="PANTHER" id="PTHR13061">
    <property type="entry name" value="DYNACTIN SUBUNIT P25"/>
    <property type="match status" value="1"/>
</dbReference>
<reference evidence="1 2" key="1">
    <citation type="journal article" date="2014" name="Genome Announc.">
        <title>Genome Sequence of Afipia felis Strain 76713, Isolated in Hospital Water Using an Amoeba Co-Culture Procedure.</title>
        <authorList>
            <person name="Benamar S."/>
            <person name="La Scola B."/>
            <person name="Croce O."/>
        </authorList>
    </citation>
    <scope>NUCLEOTIDE SEQUENCE [LARGE SCALE GENOMIC DNA]</scope>
    <source>
        <strain evidence="1 2">76713</strain>
    </source>
</reference>
<dbReference type="OrthoDB" id="9803036at2"/>
<dbReference type="InterPro" id="IPR050484">
    <property type="entry name" value="Transf_Hexapept/Carb_Anhydrase"/>
</dbReference>